<dbReference type="PROSITE" id="PS00653">
    <property type="entry name" value="GLYCOSYL_HYDROL_F1_2"/>
    <property type="match status" value="1"/>
</dbReference>
<dbReference type="InterPro" id="IPR001360">
    <property type="entry name" value="Glyco_hydro_1"/>
</dbReference>
<sequence length="603" mass="68422">MALTLFCSPAATINASSHHENLKDQHIHIGRNKEVASSFTRRALCSTVHKRSFVVSANAQTQTEVLTLEKDSPETKPHIGRANFPKEFVFGAATAAYQIEGAANKGGRGPSIWDTFTHNFPGIEPYATIFHWDLPQALDDEYGGFLGDKILEDFKNYAEICFKTFGDRVKHWITMNEPLMFTTLGYGLGMHAPGHCTDGLDVQGQFTIHCPTGDSLREPYIVSHNILRAHSEAVHLYREKYKAEQHGQIGITLVSHWMEPIDDSPQSKEAQERALQFNLGWFMDPLKFGEYPLWMRALVRERLPFFTPEESEKLKDSYDFIGLNYYTARYARSQTIPKDFKPTSYLDDLRADVVVTNNDGIPIEHAEPGSWINVLPRGLRELLLYIKNRYENPPIYITENGVMEKDKKELPLHEALDDTHRAEYLALHLHELKEAARVGVNVKGYFTWSLLDNFEWQDGYTSRLGLHYIDYYGSHKHLLKENEEASGHSPANLRRIPKQSVVLMEEVAPLCRPKLAPPAPHSSSSDEFSATIPLPRSKKVISNPGHKITWSLVEFGPVTDRETVLLFSAGRSRRRCCGVIRVEKCVFAPTNGSHMCVFAPRKT</sequence>
<keyword evidence="3" id="KW-0150">Chloroplast</keyword>
<evidence type="ECO:0000256" key="7">
    <source>
        <dbReference type="ARBA" id="ARBA00023157"/>
    </source>
</evidence>
<evidence type="ECO:0000313" key="9">
    <source>
        <dbReference type="EMBL" id="KAK8942219.1"/>
    </source>
</evidence>
<dbReference type="InterPro" id="IPR033132">
    <property type="entry name" value="GH_1_N_CS"/>
</dbReference>
<evidence type="ECO:0000256" key="6">
    <source>
        <dbReference type="ARBA" id="ARBA00022946"/>
    </source>
</evidence>
<name>A0ABR2LJE4_9ASPA</name>
<dbReference type="Pfam" id="PF00232">
    <property type="entry name" value="Glyco_hydro_1"/>
    <property type="match status" value="2"/>
</dbReference>
<evidence type="ECO:0000256" key="3">
    <source>
        <dbReference type="ARBA" id="ARBA00022528"/>
    </source>
</evidence>
<dbReference type="InterPro" id="IPR017853">
    <property type="entry name" value="GH"/>
</dbReference>
<gene>
    <name evidence="9" type="primary">BGLU13</name>
    <name evidence="9" type="ORF">KSP40_PGU022114</name>
</gene>
<keyword evidence="7" id="KW-1015">Disulfide bond</keyword>
<comment type="subcellular location">
    <subcellularLocation>
        <location evidence="1">Plastid</location>
        <location evidence="1">Chloroplast</location>
    </subcellularLocation>
</comment>
<keyword evidence="5" id="KW-0378">Hydrolase</keyword>
<dbReference type="PANTHER" id="PTHR10353:SF326">
    <property type="entry name" value="4-HYDROXY-7-METHOXY-3-OXO-3,4-DIHYDRO-2H-1,4-BENZOXAZIN-2-YL GLUCOSIDE BETA-D-GLUCOSIDASE 1, CHLOROPLASTIC"/>
    <property type="match status" value="1"/>
</dbReference>
<keyword evidence="10" id="KW-1185">Reference proteome</keyword>
<evidence type="ECO:0000256" key="5">
    <source>
        <dbReference type="ARBA" id="ARBA00022801"/>
    </source>
</evidence>
<accession>A0ABR2LJE4</accession>
<reference evidence="9 10" key="1">
    <citation type="journal article" date="2022" name="Nat. Plants">
        <title>Genomes of leafy and leafless Platanthera orchids illuminate the evolution of mycoheterotrophy.</title>
        <authorList>
            <person name="Li M.H."/>
            <person name="Liu K.W."/>
            <person name="Li Z."/>
            <person name="Lu H.C."/>
            <person name="Ye Q.L."/>
            <person name="Zhang D."/>
            <person name="Wang J.Y."/>
            <person name="Li Y.F."/>
            <person name="Zhong Z.M."/>
            <person name="Liu X."/>
            <person name="Yu X."/>
            <person name="Liu D.K."/>
            <person name="Tu X.D."/>
            <person name="Liu B."/>
            <person name="Hao Y."/>
            <person name="Liao X.Y."/>
            <person name="Jiang Y.T."/>
            <person name="Sun W.H."/>
            <person name="Chen J."/>
            <person name="Chen Y.Q."/>
            <person name="Ai Y."/>
            <person name="Zhai J.W."/>
            <person name="Wu S.S."/>
            <person name="Zhou Z."/>
            <person name="Hsiao Y.Y."/>
            <person name="Wu W.L."/>
            <person name="Chen Y.Y."/>
            <person name="Lin Y.F."/>
            <person name="Hsu J.L."/>
            <person name="Li C.Y."/>
            <person name="Wang Z.W."/>
            <person name="Zhao X."/>
            <person name="Zhong W.Y."/>
            <person name="Ma X.K."/>
            <person name="Ma L."/>
            <person name="Huang J."/>
            <person name="Chen G.Z."/>
            <person name="Huang M.Z."/>
            <person name="Huang L."/>
            <person name="Peng D.H."/>
            <person name="Luo Y.B."/>
            <person name="Zou S.Q."/>
            <person name="Chen S.P."/>
            <person name="Lan S."/>
            <person name="Tsai W.C."/>
            <person name="Van de Peer Y."/>
            <person name="Liu Z.J."/>
        </authorList>
    </citation>
    <scope>NUCLEOTIDE SEQUENCE [LARGE SCALE GENOMIC DNA]</scope>
    <source>
        <strain evidence="9">Lor288</strain>
    </source>
</reference>
<dbReference type="Proteomes" id="UP001412067">
    <property type="component" value="Unassembled WGS sequence"/>
</dbReference>
<dbReference type="EMBL" id="JBBWWR010000019">
    <property type="protein sequence ID" value="KAK8942219.1"/>
    <property type="molecule type" value="Genomic_DNA"/>
</dbReference>
<evidence type="ECO:0000256" key="8">
    <source>
        <dbReference type="RuleBase" id="RU003690"/>
    </source>
</evidence>
<keyword evidence="4" id="KW-0934">Plastid</keyword>
<comment type="caution">
    <text evidence="9">The sequence shown here is derived from an EMBL/GenBank/DDBJ whole genome shotgun (WGS) entry which is preliminary data.</text>
</comment>
<protein>
    <submittedName>
        <fullName evidence="9">Beta-glucosidase 13</fullName>
    </submittedName>
</protein>
<proteinExistence type="inferred from homology"/>
<evidence type="ECO:0000313" key="10">
    <source>
        <dbReference type="Proteomes" id="UP001412067"/>
    </source>
</evidence>
<dbReference type="PANTHER" id="PTHR10353">
    <property type="entry name" value="GLYCOSYL HYDROLASE"/>
    <property type="match status" value="1"/>
</dbReference>
<comment type="similarity">
    <text evidence="2 8">Belongs to the glycosyl hydrolase 1 family.</text>
</comment>
<evidence type="ECO:0000256" key="4">
    <source>
        <dbReference type="ARBA" id="ARBA00022640"/>
    </source>
</evidence>
<organism evidence="9 10">
    <name type="scientific">Platanthera guangdongensis</name>
    <dbReference type="NCBI Taxonomy" id="2320717"/>
    <lineage>
        <taxon>Eukaryota</taxon>
        <taxon>Viridiplantae</taxon>
        <taxon>Streptophyta</taxon>
        <taxon>Embryophyta</taxon>
        <taxon>Tracheophyta</taxon>
        <taxon>Spermatophyta</taxon>
        <taxon>Magnoliopsida</taxon>
        <taxon>Liliopsida</taxon>
        <taxon>Asparagales</taxon>
        <taxon>Orchidaceae</taxon>
        <taxon>Orchidoideae</taxon>
        <taxon>Orchideae</taxon>
        <taxon>Orchidinae</taxon>
        <taxon>Platanthera</taxon>
    </lineage>
</organism>
<evidence type="ECO:0000256" key="2">
    <source>
        <dbReference type="ARBA" id="ARBA00010838"/>
    </source>
</evidence>
<dbReference type="SUPFAM" id="SSF51445">
    <property type="entry name" value="(Trans)glycosidases"/>
    <property type="match status" value="1"/>
</dbReference>
<evidence type="ECO:0000256" key="1">
    <source>
        <dbReference type="ARBA" id="ARBA00004229"/>
    </source>
</evidence>
<keyword evidence="6" id="KW-0809">Transit peptide</keyword>
<dbReference type="Gene3D" id="3.20.20.80">
    <property type="entry name" value="Glycosidases"/>
    <property type="match status" value="2"/>
</dbReference>
<dbReference type="PRINTS" id="PR00131">
    <property type="entry name" value="GLHYDRLASE1"/>
</dbReference>